<dbReference type="InterPro" id="IPR042307">
    <property type="entry name" value="Reeler_sf"/>
</dbReference>
<feature type="region of interest" description="Disordered" evidence="1">
    <location>
        <begin position="320"/>
        <end position="470"/>
    </location>
</feature>
<feature type="compositionally biased region" description="Basic and acidic residues" evidence="1">
    <location>
        <begin position="349"/>
        <end position="368"/>
    </location>
</feature>
<feature type="compositionally biased region" description="Basic and acidic residues" evidence="1">
    <location>
        <begin position="873"/>
        <end position="887"/>
    </location>
</feature>
<dbReference type="EMBL" id="BMAT01008276">
    <property type="protein sequence ID" value="GFR81516.1"/>
    <property type="molecule type" value="Genomic_DNA"/>
</dbReference>
<feature type="compositionally biased region" description="Basic residues" evidence="1">
    <location>
        <begin position="843"/>
        <end position="855"/>
    </location>
</feature>
<dbReference type="Proteomes" id="UP000762676">
    <property type="component" value="Unassembled WGS sequence"/>
</dbReference>
<feature type="compositionally biased region" description="Basic residues" evidence="1">
    <location>
        <begin position="888"/>
        <end position="897"/>
    </location>
</feature>
<feature type="region of interest" description="Disordered" evidence="1">
    <location>
        <begin position="580"/>
        <end position="926"/>
    </location>
</feature>
<feature type="compositionally biased region" description="Basic and acidic residues" evidence="1">
    <location>
        <begin position="756"/>
        <end position="773"/>
    </location>
</feature>
<gene>
    <name evidence="2" type="ORF">ElyMa_004072100</name>
</gene>
<evidence type="ECO:0000313" key="2">
    <source>
        <dbReference type="EMBL" id="GFR81516.1"/>
    </source>
</evidence>
<feature type="compositionally biased region" description="Basic and acidic residues" evidence="1">
    <location>
        <begin position="592"/>
        <end position="621"/>
    </location>
</feature>
<keyword evidence="3" id="KW-1185">Reference proteome</keyword>
<sequence length="926" mass="106696">MHNSSEVVRRSGPHSYTLHVTKDHSNMSQAGSEQYRVEVSSKNTVLQFATAQIAVVKTETCGYGGLDFTRTAFYKEEPASGQCPVILITKSSEKMMKSPPLLWKPPPCGCVQFRALVFEDKTGYYGDDKNVHNGVLTTTVCVRKRDDRQQYINALCRVRGRYSAAEIVNRGSFKIRHGIRDAAFEKRVLVSAYEARLERVTKCCSETSQSSQRRCFDRTRFHRVDRLCEDGIPDLSFTTLRRRHTRSRERKCCFIMGSHRYACFNHRSGFSANSIEAGILDYSLDETDPLNDLSDIATDKDGDILSMLSHLEFGAKFESDEKQTVSMKDIGSKRVSSEETSSAVSMERTGSRRREMLAPRPESVDVPRGRPATPELLEDEGVASAAQPTRRVSGETPATSARRRSGNASRRRGRRRGRNSGRRRNSGQRRRSGRASRESRRRGRGRRRSGSKERRRRFNSRARARQSRRMESREIAYSLDFEEELTPAEKAEMQRMIELQRLRKTCCGQGESHGIMLARDQEEHFSQLCEAEAATRQQIILDLKSESMAYQCYKSFSQCCKWSYFGALDMGKDDIRGRKRITKHRSYKQRVQAKERSDERGDGLDFGRKYAEREEESEKRYQHMRTPQKETEEDEEEKDGPARHDEMDQGEDNGRLGAVDTKKPEEQQEMQLLRVPSITGRSTASEEIQDFDDRTFGDSREEEEEDEDEDDGETEGDGVGKEGNEEDRDLADPLSMFKAARLRQQRQKPPASGGELPERQRVGVDRSAPEQRRSSSPWRTRKRNRSNPSRERLRSSRGGRNSRARTSRQNRSNLRSSRNMPGRYRSLSGNRSRSSRMQGYRDSRRKNRRQNRRNSMRNSGGTSKRRNVRNSGRFRDDYGDEQRVTERRGHRQKHTRSRTPLDSKEMAQQHREPITGVGLVEGFYKK</sequence>
<protein>
    <submittedName>
        <fullName evidence="2">Uncharacterized protein</fullName>
    </submittedName>
</protein>
<feature type="compositionally biased region" description="Basic residues" evidence="1">
    <location>
        <begin position="401"/>
        <end position="467"/>
    </location>
</feature>
<feature type="compositionally biased region" description="Acidic residues" evidence="1">
    <location>
        <begin position="700"/>
        <end position="716"/>
    </location>
</feature>
<reference evidence="2 3" key="1">
    <citation type="journal article" date="2021" name="Elife">
        <title>Chloroplast acquisition without the gene transfer in kleptoplastic sea slugs, Plakobranchus ocellatus.</title>
        <authorList>
            <person name="Maeda T."/>
            <person name="Takahashi S."/>
            <person name="Yoshida T."/>
            <person name="Shimamura S."/>
            <person name="Takaki Y."/>
            <person name="Nagai Y."/>
            <person name="Toyoda A."/>
            <person name="Suzuki Y."/>
            <person name="Arimoto A."/>
            <person name="Ishii H."/>
            <person name="Satoh N."/>
            <person name="Nishiyama T."/>
            <person name="Hasebe M."/>
            <person name="Maruyama T."/>
            <person name="Minagawa J."/>
            <person name="Obokata J."/>
            <person name="Shigenobu S."/>
        </authorList>
    </citation>
    <scope>NUCLEOTIDE SEQUENCE [LARGE SCALE GENOMIC DNA]</scope>
</reference>
<comment type="caution">
    <text evidence="2">The sequence shown here is derived from an EMBL/GenBank/DDBJ whole genome shotgun (WGS) entry which is preliminary data.</text>
</comment>
<feature type="compositionally biased region" description="Basic and acidic residues" evidence="1">
    <location>
        <begin position="899"/>
        <end position="913"/>
    </location>
</feature>
<feature type="region of interest" description="Disordered" evidence="1">
    <location>
        <begin position="1"/>
        <end position="32"/>
    </location>
</feature>
<proteinExistence type="predicted"/>
<organism evidence="2 3">
    <name type="scientific">Elysia marginata</name>
    <dbReference type="NCBI Taxonomy" id="1093978"/>
    <lineage>
        <taxon>Eukaryota</taxon>
        <taxon>Metazoa</taxon>
        <taxon>Spiralia</taxon>
        <taxon>Lophotrochozoa</taxon>
        <taxon>Mollusca</taxon>
        <taxon>Gastropoda</taxon>
        <taxon>Heterobranchia</taxon>
        <taxon>Euthyneura</taxon>
        <taxon>Panpulmonata</taxon>
        <taxon>Sacoglossa</taxon>
        <taxon>Placobranchoidea</taxon>
        <taxon>Plakobranchidae</taxon>
        <taxon>Elysia</taxon>
    </lineage>
</organism>
<name>A0AAV4GA52_9GAST</name>
<dbReference type="Gene3D" id="2.60.40.4060">
    <property type="entry name" value="Reeler domain"/>
    <property type="match status" value="1"/>
</dbReference>
<dbReference type="AlphaFoldDB" id="A0AAV4GA52"/>
<evidence type="ECO:0000256" key="1">
    <source>
        <dbReference type="SAM" id="MobiDB-lite"/>
    </source>
</evidence>
<evidence type="ECO:0000313" key="3">
    <source>
        <dbReference type="Proteomes" id="UP000762676"/>
    </source>
</evidence>
<accession>A0AAV4GA52</accession>
<feature type="compositionally biased region" description="Low complexity" evidence="1">
    <location>
        <begin position="809"/>
        <end position="836"/>
    </location>
</feature>
<feature type="compositionally biased region" description="Basic residues" evidence="1">
    <location>
        <begin position="795"/>
        <end position="808"/>
    </location>
</feature>